<accession>A0ABU0E0A7</accession>
<evidence type="ECO:0000256" key="3">
    <source>
        <dbReference type="ARBA" id="ARBA00022801"/>
    </source>
</evidence>
<keyword evidence="2" id="KW-0479">Metal-binding</keyword>
<dbReference type="SUPFAM" id="SSF53649">
    <property type="entry name" value="Alkaline phosphatase-like"/>
    <property type="match status" value="1"/>
</dbReference>
<dbReference type="RefSeq" id="WP_307406137.1">
    <property type="nucleotide sequence ID" value="NZ_JAUSUR010000001.1"/>
</dbReference>
<organism evidence="5 6">
    <name type="scientific">Breznakia pachnodae</name>
    <dbReference type="NCBI Taxonomy" id="265178"/>
    <lineage>
        <taxon>Bacteria</taxon>
        <taxon>Bacillati</taxon>
        <taxon>Bacillota</taxon>
        <taxon>Erysipelotrichia</taxon>
        <taxon>Erysipelotrichales</taxon>
        <taxon>Erysipelotrichaceae</taxon>
        <taxon>Breznakia</taxon>
    </lineage>
</organism>
<name>A0ABU0E0A7_9FIRM</name>
<dbReference type="InterPro" id="IPR017850">
    <property type="entry name" value="Alkaline_phosphatase_core_sf"/>
</dbReference>
<gene>
    <name evidence="5" type="ORF">J2S15_001053</name>
</gene>
<dbReference type="PANTHER" id="PTHR45953">
    <property type="entry name" value="IDURONATE 2-SULFATASE"/>
    <property type="match status" value="1"/>
</dbReference>
<evidence type="ECO:0000259" key="4">
    <source>
        <dbReference type="Pfam" id="PF00884"/>
    </source>
</evidence>
<proteinExistence type="inferred from homology"/>
<sequence length="484" mass="55974">MKQPNILLLMCDQFRGDTLSYKHHPDIQTPYLDTLAKEGVSFDHAYSACPSCIPARAALFTGKSQKKHGRVGYEDGINWDYDHMLPQELSDHGYQTKCVGKMHVHPVRKSCGFQSISLHDGYIAYYRNNKIPHYQHQEVSDDYLYYLKNNVGQHADVTATGPECNSWVTHPWIYEERLHPTNWAVDESIRFLQTRDREKPFFLMTSFVRPHQPFDAPQTYFDIYKNKQLRSPAKGDWIDDKRTEQFGYSKDSIFGSNNEAMKHDAMAGYYASITHVDHQIGRLLTSLQEDGSYEDTIIVFLSDHGELLFDHDLYRKVLPYEGSSHIPLIFSVGKNIESIRPLQSNTLVELRDILPTLLEFAGIDIPNDVDGLSLVSELKGQSKINRSYLHGEHSFHSDLSTHFIVTNEDKFIWYSQTGEEQYFNLTNDPREEHNAIHDTAYQNRIDYLRNTLINELKDREEGYSDGQQLIVGRTPINTLNIRND</sequence>
<dbReference type="Pfam" id="PF00884">
    <property type="entry name" value="Sulfatase"/>
    <property type="match status" value="1"/>
</dbReference>
<dbReference type="Gene3D" id="3.40.720.10">
    <property type="entry name" value="Alkaline Phosphatase, subunit A"/>
    <property type="match status" value="1"/>
</dbReference>
<dbReference type="CDD" id="cd16022">
    <property type="entry name" value="sulfatase_like"/>
    <property type="match status" value="1"/>
</dbReference>
<feature type="domain" description="Sulfatase N-terminal" evidence="4">
    <location>
        <begin position="4"/>
        <end position="363"/>
    </location>
</feature>
<dbReference type="InterPro" id="IPR024607">
    <property type="entry name" value="Sulfatase_CS"/>
</dbReference>
<protein>
    <submittedName>
        <fullName evidence="5">Arylsulfatase A-like enzyme</fullName>
    </submittedName>
</protein>
<comment type="caution">
    <text evidence="5">The sequence shown here is derived from an EMBL/GenBank/DDBJ whole genome shotgun (WGS) entry which is preliminary data.</text>
</comment>
<evidence type="ECO:0000313" key="5">
    <source>
        <dbReference type="EMBL" id="MDQ0360322.1"/>
    </source>
</evidence>
<reference evidence="5 6" key="1">
    <citation type="submission" date="2023-07" db="EMBL/GenBank/DDBJ databases">
        <title>Genomic Encyclopedia of Type Strains, Phase IV (KMG-IV): sequencing the most valuable type-strain genomes for metagenomic binning, comparative biology and taxonomic classification.</title>
        <authorList>
            <person name="Goeker M."/>
        </authorList>
    </citation>
    <scope>NUCLEOTIDE SEQUENCE [LARGE SCALE GENOMIC DNA]</scope>
    <source>
        <strain evidence="5 6">DSM 16784</strain>
    </source>
</reference>
<dbReference type="PROSITE" id="PS00149">
    <property type="entry name" value="SULFATASE_2"/>
    <property type="match status" value="1"/>
</dbReference>
<comment type="similarity">
    <text evidence="1">Belongs to the sulfatase family.</text>
</comment>
<evidence type="ECO:0000256" key="1">
    <source>
        <dbReference type="ARBA" id="ARBA00008779"/>
    </source>
</evidence>
<dbReference type="Proteomes" id="UP001230220">
    <property type="component" value="Unassembled WGS sequence"/>
</dbReference>
<evidence type="ECO:0000256" key="2">
    <source>
        <dbReference type="ARBA" id="ARBA00022723"/>
    </source>
</evidence>
<dbReference type="EMBL" id="JAUSUR010000001">
    <property type="protein sequence ID" value="MDQ0360322.1"/>
    <property type="molecule type" value="Genomic_DNA"/>
</dbReference>
<dbReference type="PANTHER" id="PTHR45953:SF1">
    <property type="entry name" value="IDURONATE 2-SULFATASE"/>
    <property type="match status" value="1"/>
</dbReference>
<keyword evidence="3" id="KW-0378">Hydrolase</keyword>
<dbReference type="NCBIfam" id="NF010322">
    <property type="entry name" value="PRK13759.1"/>
    <property type="match status" value="1"/>
</dbReference>
<evidence type="ECO:0000313" key="6">
    <source>
        <dbReference type="Proteomes" id="UP001230220"/>
    </source>
</evidence>
<keyword evidence="6" id="KW-1185">Reference proteome</keyword>
<dbReference type="InterPro" id="IPR000917">
    <property type="entry name" value="Sulfatase_N"/>
</dbReference>